<dbReference type="InterPro" id="IPR036691">
    <property type="entry name" value="Endo/exonu/phosph_ase_sf"/>
</dbReference>
<feature type="region of interest" description="Disordered" evidence="1">
    <location>
        <begin position="562"/>
        <end position="599"/>
    </location>
</feature>
<feature type="compositionally biased region" description="Low complexity" evidence="1">
    <location>
        <begin position="720"/>
        <end position="739"/>
    </location>
</feature>
<dbReference type="InterPro" id="IPR000300">
    <property type="entry name" value="IPPc"/>
</dbReference>
<feature type="compositionally biased region" description="Polar residues" evidence="1">
    <location>
        <begin position="646"/>
        <end position="667"/>
    </location>
</feature>
<feature type="region of interest" description="Disordered" evidence="1">
    <location>
        <begin position="685"/>
        <end position="747"/>
    </location>
</feature>
<feature type="transmembrane region" description="Helical" evidence="2">
    <location>
        <begin position="1196"/>
        <end position="1222"/>
    </location>
</feature>
<dbReference type="Proteomes" id="UP001164743">
    <property type="component" value="Chromosome 1A"/>
</dbReference>
<feature type="region of interest" description="Disordered" evidence="1">
    <location>
        <begin position="611"/>
        <end position="667"/>
    </location>
</feature>
<dbReference type="EMBL" id="CP110421">
    <property type="protein sequence ID" value="WAQ80967.1"/>
    <property type="molecule type" value="Genomic_DNA"/>
</dbReference>
<keyword evidence="2" id="KW-0472">Membrane</keyword>
<dbReference type="PANTHER" id="PTHR11200:SF286">
    <property type="entry name" value="5-PHOSPHATASE, PUTATIVE (AFU_ORTHOLOGUE AFUA_5G07600)-RELATED"/>
    <property type="match status" value="1"/>
</dbReference>
<dbReference type="InterPro" id="IPR035899">
    <property type="entry name" value="DBL_dom_sf"/>
</dbReference>
<accession>A0ABY7CDR4</accession>
<dbReference type="RefSeq" id="XP_053016522.1">
    <property type="nucleotide sequence ID" value="XM_053165319.1"/>
</dbReference>
<evidence type="ECO:0000256" key="2">
    <source>
        <dbReference type="SAM" id="Phobius"/>
    </source>
</evidence>
<proteinExistence type="predicted"/>
<sequence length="1232" mass="135885">MNLPLSLPSPLSIPTNYSQLQLLPEASHALLEIIETEHGYLLDLRRLEQFYLAKIDAAATLKIYEKHIIKRNIAQLIELAERFSRRISIAIGGTQQLERWKNKQEEQQEQDLDRIIERVAKAFISESPIFTIYEDLLNQINQPSPTNPLRARAIERVQQALWAMKQVAEGVDEAKSLREVELKTELIASRMELHSSYRAAFVCLLGQIKLVGSLHILYHAPSLDPSEAFKIKYHGIFLYQTHLVIVKVKRATVYEPRHWFPIRYFDLIDISDSSGLMPHSFSLKYRQHTFEFGATCEPEKRCWMNKLRELKLEIEQLRSIQIMSAMPISDDSIVSSINLLENPNPSPIEPPTRDRSPVEEDQPACDEPVPTTPVAPATQSRVSQRLSRNVNTLLGRTAEVAQAAIDLKLTEIFSDVLLHARLQDSGAESGGARARTLSATGTTSAKRTHTAHAAAIPRNAGHGNGGDRKMKRMSCMEPNIRPREMLPPPPLPRIFNPSSDETPWSGSPSSSLRRARSGPALVSRSSSSLPQADLDDATVTSQPLPALEASQQAASAEELLPGCLRCPSPDQEEHSSNKLGPNDPVLAASTKSTGSTPLWLPGLKMVRRLSRVGTRSKKDADADPLDPKATAPPSLLVDPAKRSIHSRQASTPHPTTAAANAGEHSSSEYCQNTFRRVFMKRNRSSASSSVAGDSRFSSASPALGLDPVAAKERQGPTSLRRPATAASSVPSTPAPSSRPGGARPASFVDSSPSSWSCLFRPSPPSPYVQPAHHHTPAAAASSNPKSQSLVSLSPLDHPPFASLLTSTHPHIIQPPHARAQQKLSRLVFDEQAKNEAQLPDFYVIAFQELAELHLTFSSLTGGAIHDRHQSMIRAFSSGLRTIKGDQGPGLDKGNNFEALTYNLLADPTHGGLGLLVYARNDTVFQDIQSVRTAEASCGFLNLMNNKGAVGVRVTIRPSDLSHQSGSVGEEIFTFVNAHLAAHDSGIIARNRDYQTIVSRLLFETAHGHHTIYDTNHLFFIGDLNYRISLTPLGTSNLKPIDREALNKTFQEGRHSSLFLEHDTLSHQHACGNVLVGLREAPITFKPTYKYKLNAGDQFVSFEHRLPGWTDRIFVASSLDDPQLGSVDGGAQVLDYQSLPEYDGSDHKPVFAVIDLPRWTPRQSPPKLLNTRPRIEIDWQWKEKKALGMLLDKTCGVFLLAAVFVGFGNLTFGFINLGLLSLFGWKWTRGYVH</sequence>
<dbReference type="SUPFAM" id="SSF50729">
    <property type="entry name" value="PH domain-like"/>
    <property type="match status" value="1"/>
</dbReference>
<keyword evidence="2" id="KW-1133">Transmembrane helix</keyword>
<keyword evidence="5" id="KW-1185">Reference proteome</keyword>
<keyword evidence="2" id="KW-0812">Transmembrane</keyword>
<dbReference type="Gene3D" id="1.20.900.10">
    <property type="entry name" value="Dbl homology (DH) domain"/>
    <property type="match status" value="1"/>
</dbReference>
<dbReference type="Gene3D" id="3.60.10.10">
    <property type="entry name" value="Endonuclease/exonuclease/phosphatase"/>
    <property type="match status" value="1"/>
</dbReference>
<gene>
    <name evidence="4" type="ORF">PtA15_1A305</name>
</gene>
<dbReference type="InterPro" id="IPR046985">
    <property type="entry name" value="IP5"/>
</dbReference>
<evidence type="ECO:0000256" key="1">
    <source>
        <dbReference type="SAM" id="MobiDB-lite"/>
    </source>
</evidence>
<dbReference type="SUPFAM" id="SSF56219">
    <property type="entry name" value="DNase I-like"/>
    <property type="match status" value="1"/>
</dbReference>
<dbReference type="Pfam" id="PF22669">
    <property type="entry name" value="Exo_endo_phos2"/>
    <property type="match status" value="1"/>
</dbReference>
<dbReference type="SMART" id="SM00128">
    <property type="entry name" value="IPPc"/>
    <property type="match status" value="1"/>
</dbReference>
<feature type="domain" description="Inositol polyphosphate-related phosphatase" evidence="3">
    <location>
        <begin position="805"/>
        <end position="1161"/>
    </location>
</feature>
<reference evidence="4" key="1">
    <citation type="submission" date="2022-10" db="EMBL/GenBank/DDBJ databases">
        <title>Puccinia triticina Genome sequencing and assembly.</title>
        <authorList>
            <person name="Li C."/>
        </authorList>
    </citation>
    <scope>NUCLEOTIDE SEQUENCE</scope>
    <source>
        <strain evidence="4">Pt15</strain>
    </source>
</reference>
<feature type="compositionally biased region" description="Polar residues" evidence="1">
    <location>
        <begin position="781"/>
        <end position="791"/>
    </location>
</feature>
<name>A0ABY7CDR4_9BASI</name>
<evidence type="ECO:0000313" key="4">
    <source>
        <dbReference type="EMBL" id="WAQ80967.1"/>
    </source>
</evidence>
<feature type="region of interest" description="Disordered" evidence="1">
    <location>
        <begin position="339"/>
        <end position="383"/>
    </location>
</feature>
<evidence type="ECO:0000259" key="3">
    <source>
        <dbReference type="SMART" id="SM00128"/>
    </source>
</evidence>
<dbReference type="SUPFAM" id="SSF48065">
    <property type="entry name" value="DBL homology domain (DH-domain)"/>
    <property type="match status" value="1"/>
</dbReference>
<dbReference type="GeneID" id="77806214"/>
<feature type="compositionally biased region" description="Polar residues" evidence="1">
    <location>
        <begin position="498"/>
        <end position="512"/>
    </location>
</feature>
<feature type="region of interest" description="Disordered" evidence="1">
    <location>
        <begin position="425"/>
        <end position="534"/>
    </location>
</feature>
<dbReference type="PANTHER" id="PTHR11200">
    <property type="entry name" value="INOSITOL 5-PHOSPHATASE"/>
    <property type="match status" value="1"/>
</dbReference>
<dbReference type="Gene3D" id="2.30.29.30">
    <property type="entry name" value="Pleckstrin-homology domain (PH domain)/Phosphotyrosine-binding domain (PTB)"/>
    <property type="match status" value="1"/>
</dbReference>
<evidence type="ECO:0000313" key="5">
    <source>
        <dbReference type="Proteomes" id="UP001164743"/>
    </source>
</evidence>
<protein>
    <recommendedName>
        <fullName evidence="3">Inositol polyphosphate-related phosphatase domain-containing protein</fullName>
    </recommendedName>
</protein>
<organism evidence="4 5">
    <name type="scientific">Puccinia triticina</name>
    <dbReference type="NCBI Taxonomy" id="208348"/>
    <lineage>
        <taxon>Eukaryota</taxon>
        <taxon>Fungi</taxon>
        <taxon>Dikarya</taxon>
        <taxon>Basidiomycota</taxon>
        <taxon>Pucciniomycotina</taxon>
        <taxon>Pucciniomycetes</taxon>
        <taxon>Pucciniales</taxon>
        <taxon>Pucciniaceae</taxon>
        <taxon>Puccinia</taxon>
    </lineage>
</organism>
<dbReference type="InterPro" id="IPR011993">
    <property type="entry name" value="PH-like_dom_sf"/>
</dbReference>
<feature type="region of interest" description="Disordered" evidence="1">
    <location>
        <begin position="765"/>
        <end position="792"/>
    </location>
</feature>
<feature type="compositionally biased region" description="Low complexity" evidence="1">
    <location>
        <begin position="685"/>
        <end position="700"/>
    </location>
</feature>
<feature type="compositionally biased region" description="Low complexity" evidence="1">
    <location>
        <begin position="368"/>
        <end position="378"/>
    </location>
</feature>